<dbReference type="Gene3D" id="1.10.10.10">
    <property type="entry name" value="Winged helix-like DNA-binding domain superfamily/Winged helix DNA-binding domain"/>
    <property type="match status" value="1"/>
</dbReference>
<comment type="similarity">
    <text evidence="1">Belongs to the BlaI transcriptional regulatory family.</text>
</comment>
<proteinExistence type="inferred from homology"/>
<gene>
    <name evidence="5" type="ORF">H8S07_04745</name>
</gene>
<dbReference type="SUPFAM" id="SSF46785">
    <property type="entry name" value="Winged helix' DNA-binding domain"/>
    <property type="match status" value="1"/>
</dbReference>
<organism evidence="5 6">
    <name type="scientific">Dorea hominis</name>
    <dbReference type="NCBI Taxonomy" id="2763040"/>
    <lineage>
        <taxon>Bacteria</taxon>
        <taxon>Bacillati</taxon>
        <taxon>Bacillota</taxon>
        <taxon>Clostridia</taxon>
        <taxon>Lachnospirales</taxon>
        <taxon>Lachnospiraceae</taxon>
        <taxon>Dorea</taxon>
    </lineage>
</organism>
<keyword evidence="4" id="KW-0804">Transcription</keyword>
<dbReference type="InterPro" id="IPR005650">
    <property type="entry name" value="BlaI_family"/>
</dbReference>
<dbReference type="EMBL" id="JACOOY010000004">
    <property type="protein sequence ID" value="MBC5664589.1"/>
    <property type="molecule type" value="Genomic_DNA"/>
</dbReference>
<sequence>MKKFKKQKLTKKQLEIMKILWNSPTPMIASDIEKSNPSLNINTIQACLRALMKAEYIKVADIVYSGTVLTRSYTPCVSKEEYFNESFRDIVGSSPFALFASLIDAETDAEELEQLEQLIAKKKEELKKEQ</sequence>
<evidence type="ECO:0000256" key="3">
    <source>
        <dbReference type="ARBA" id="ARBA00023125"/>
    </source>
</evidence>
<evidence type="ECO:0000256" key="4">
    <source>
        <dbReference type="ARBA" id="ARBA00023163"/>
    </source>
</evidence>
<comment type="caution">
    <text evidence="5">The sequence shown here is derived from an EMBL/GenBank/DDBJ whole genome shotgun (WGS) entry which is preliminary data.</text>
</comment>
<reference evidence="5 6" key="1">
    <citation type="submission" date="2020-08" db="EMBL/GenBank/DDBJ databases">
        <title>Genome public.</title>
        <authorList>
            <person name="Liu C."/>
            <person name="Sun Q."/>
        </authorList>
    </citation>
    <scope>NUCLEOTIDE SEQUENCE [LARGE SCALE GENOMIC DNA]</scope>
    <source>
        <strain evidence="5 6">NSJ-36</strain>
    </source>
</reference>
<keyword evidence="2" id="KW-0805">Transcription regulation</keyword>
<protein>
    <submittedName>
        <fullName evidence="5">BlaI/MecI/CopY family transcriptional regulator</fullName>
    </submittedName>
</protein>
<evidence type="ECO:0000256" key="2">
    <source>
        <dbReference type="ARBA" id="ARBA00023015"/>
    </source>
</evidence>
<keyword evidence="3" id="KW-0238">DNA-binding</keyword>
<keyword evidence="6" id="KW-1185">Reference proteome</keyword>
<dbReference type="InterPro" id="IPR036388">
    <property type="entry name" value="WH-like_DNA-bd_sf"/>
</dbReference>
<dbReference type="InterPro" id="IPR036390">
    <property type="entry name" value="WH_DNA-bd_sf"/>
</dbReference>
<evidence type="ECO:0000256" key="1">
    <source>
        <dbReference type="ARBA" id="ARBA00011046"/>
    </source>
</evidence>
<dbReference type="Pfam" id="PF03965">
    <property type="entry name" value="Penicillinase_R"/>
    <property type="match status" value="1"/>
</dbReference>
<accession>A0ABR7ETH6</accession>
<evidence type="ECO:0000313" key="6">
    <source>
        <dbReference type="Proteomes" id="UP000647235"/>
    </source>
</evidence>
<evidence type="ECO:0000313" key="5">
    <source>
        <dbReference type="EMBL" id="MBC5664589.1"/>
    </source>
</evidence>
<name>A0ABR7ETH6_9FIRM</name>
<dbReference type="Proteomes" id="UP000647235">
    <property type="component" value="Unassembled WGS sequence"/>
</dbReference>